<dbReference type="Proteomes" id="UP000256520">
    <property type="component" value="Unassembled WGS sequence"/>
</dbReference>
<reference evidence="9" key="1">
    <citation type="submission" date="2017-11" db="EMBL/GenBank/DDBJ databases">
        <authorList>
            <person name="Zhu W."/>
        </authorList>
    </citation>
    <scope>NUCLEOTIDE SEQUENCE [LARGE SCALE GENOMIC DNA]</scope>
    <source>
        <strain evidence="9">CAU 1051</strain>
    </source>
</reference>
<evidence type="ECO:0000313" key="9">
    <source>
        <dbReference type="Proteomes" id="UP000256520"/>
    </source>
</evidence>
<dbReference type="InterPro" id="IPR045063">
    <property type="entry name" value="Dynamin_N"/>
</dbReference>
<evidence type="ECO:0000256" key="4">
    <source>
        <dbReference type="ARBA" id="ARBA00023134"/>
    </source>
</evidence>
<evidence type="ECO:0000256" key="2">
    <source>
        <dbReference type="ARBA" id="ARBA00022741"/>
    </source>
</evidence>
<dbReference type="Gene3D" id="3.40.50.300">
    <property type="entry name" value="P-loop containing nucleotide triphosphate hydrolases"/>
    <property type="match status" value="2"/>
</dbReference>
<evidence type="ECO:0000256" key="3">
    <source>
        <dbReference type="ARBA" id="ARBA00022801"/>
    </source>
</evidence>
<dbReference type="GO" id="GO:0005525">
    <property type="term" value="F:GTP binding"/>
    <property type="evidence" value="ECO:0007669"/>
    <property type="project" value="UniProtKB-KW"/>
</dbReference>
<keyword evidence="4" id="KW-0342">GTP-binding</keyword>
<dbReference type="SUPFAM" id="SSF52540">
    <property type="entry name" value="P-loop containing nucleoside triphosphate hydrolases"/>
    <property type="match status" value="2"/>
</dbReference>
<accession>A0A3D8PR15</accession>
<evidence type="ECO:0000256" key="6">
    <source>
        <dbReference type="SAM" id="Coils"/>
    </source>
</evidence>
<dbReference type="GO" id="GO:0003924">
    <property type="term" value="F:GTPase activity"/>
    <property type="evidence" value="ECO:0007669"/>
    <property type="project" value="InterPro"/>
</dbReference>
<feature type="domain" description="Dynamin N-terminal" evidence="7">
    <location>
        <begin position="628"/>
        <end position="853"/>
    </location>
</feature>
<evidence type="ECO:0000256" key="1">
    <source>
        <dbReference type="ARBA" id="ARBA00004370"/>
    </source>
</evidence>
<dbReference type="InterPro" id="IPR027417">
    <property type="entry name" value="P-loop_NTPase"/>
</dbReference>
<keyword evidence="3" id="KW-0378">Hydrolase</keyword>
<name>A0A3D8PR15_9BACI</name>
<proteinExistence type="predicted"/>
<feature type="coiled-coil region" evidence="6">
    <location>
        <begin position="305"/>
        <end position="332"/>
    </location>
</feature>
<dbReference type="RefSeq" id="WP_115749800.1">
    <property type="nucleotide sequence ID" value="NZ_PIOD01000011.1"/>
</dbReference>
<dbReference type="InterPro" id="IPR027094">
    <property type="entry name" value="Mitofusin_fam"/>
</dbReference>
<dbReference type="PANTHER" id="PTHR10465:SF0">
    <property type="entry name" value="SARCALUMENIN"/>
    <property type="match status" value="1"/>
</dbReference>
<keyword evidence="5" id="KW-0472">Membrane</keyword>
<dbReference type="AlphaFoldDB" id="A0A3D8PR15"/>
<evidence type="ECO:0000256" key="5">
    <source>
        <dbReference type="ARBA" id="ARBA00023136"/>
    </source>
</evidence>
<comment type="subcellular location">
    <subcellularLocation>
        <location evidence="1">Membrane</location>
    </subcellularLocation>
</comment>
<gene>
    <name evidence="8" type="ORF">CWR45_10365</name>
</gene>
<keyword evidence="9" id="KW-1185">Reference proteome</keyword>
<dbReference type="Pfam" id="PF00350">
    <property type="entry name" value="Dynamin_N"/>
    <property type="match status" value="2"/>
</dbReference>
<dbReference type="CDD" id="cd09912">
    <property type="entry name" value="DLP_2"/>
    <property type="match status" value="2"/>
</dbReference>
<dbReference type="OrthoDB" id="5477114at2"/>
<organism evidence="8 9">
    <name type="scientific">Oceanobacillus chungangensis</name>
    <dbReference type="NCBI Taxonomy" id="1229152"/>
    <lineage>
        <taxon>Bacteria</taxon>
        <taxon>Bacillati</taxon>
        <taxon>Bacillota</taxon>
        <taxon>Bacilli</taxon>
        <taxon>Bacillales</taxon>
        <taxon>Bacillaceae</taxon>
        <taxon>Oceanobacillus</taxon>
    </lineage>
</organism>
<keyword evidence="2" id="KW-0547">Nucleotide-binding</keyword>
<comment type="caution">
    <text evidence="8">The sequence shown here is derived from an EMBL/GenBank/DDBJ whole genome shotgun (WGS) entry which is preliminary data.</text>
</comment>
<feature type="domain" description="Dynamin N-terminal" evidence="7">
    <location>
        <begin position="50"/>
        <end position="201"/>
    </location>
</feature>
<dbReference type="PANTHER" id="PTHR10465">
    <property type="entry name" value="TRANSMEMBRANE GTPASE FZO1"/>
    <property type="match status" value="1"/>
</dbReference>
<protein>
    <recommendedName>
        <fullName evidence="7">Dynamin N-terminal domain-containing protein</fullName>
    </recommendedName>
</protein>
<feature type="coiled-coil region" evidence="6">
    <location>
        <begin position="940"/>
        <end position="967"/>
    </location>
</feature>
<dbReference type="GO" id="GO:0016020">
    <property type="term" value="C:membrane"/>
    <property type="evidence" value="ECO:0007669"/>
    <property type="project" value="UniProtKB-SubCell"/>
</dbReference>
<sequence>MKVKEGINLHTTFPRLTGLYQLMIDNGDQQSAEKIIDLYEKLEREEFTISFSGHFSAGKSSMINALLGVDLLAKSPVPTSANIVKISAGEGSARVHLHNGEVIEFKEPYDLEMIKAYSMDKDTIKKIEIETSEDVLPNGVSIMDTPGIDAADDADRLITEASVHLVDVLFYVMDYNHVQSEVNLQFLKSVQEKGIPFYTIINQIDKHDESELSFEQYCSEIKQTFDQWNLFPRDLFFTSLYDEALQHNQFTALKRFLFEQIYEERDYLIQLDQSTQQVIMEHKDYLKQQYEAATIDITPLTTEQLETSKLAFQTLTNKLEEMKQSLLLFEKKFNHELQATLDNAYIMPASLRDKVQLFLESQQKNFKLGLFSSAKKVSEAKTKRLTDFLGTLQGNIDALIQWKLRDKFLKLANQFDLTDSELQKQVQKLAVHYTEEDIIAIIKPGAKVNSDYVLIYTQDVTADIKLKFKQVAKHLLEQIKASLEKDLNVKIININSQLAEHEQALTTHARFESLQGDLDAQYRQIDLQQESPKPSQSAYKRLEQVRNKRMQKIKQVSHPFESAIQVKETELEERHSIDTKHANGFKLDSILKNIEETIQVIEDLPSFATLKQDLINRQEQLTNRTYTIALFGAFSAGKSSFANALMGEGVLPVSPNPTTAVVNRIRPVTDTWKHGDVIITIKNEDTLANDLRLITKKYSPMETTFEGLLKWVNTNQIQHDEKLNKMYQSYLQAMIDGFEENKAVIGKQLTISLVEFATYVTDESKACYFETIDLYYDCSLTRQGIVLVDTPGADSVNARHTNVAFDYIKHADAILYVTYYNHALSRADRDFLLQLGRVKESFELDKMFFIVNAADLAVDKRELELVIDYVQEQLLQLGIRLPNLYPVSSKKSLAEKQSNSVLNQQMQYLEDYFYRFIHQDLTALTVESARWDIMRTYQTMKQSIETLQLDENQKEAYKQRLINSKEKFESELVLMKGTVNEERLKQKVEKQLYYVVERLSIRFHDIFKEFFNPTTVTYSGRNARVELRNNLESLIDYVGNELYQEIQAISLRIEQFIQSELAAIYQDITDKGKQADSIFVLPSLRTFGMETPAYERAFQGLDFSIFDSAISTFKSTKAFFEKNEKEKLKERLLTILLPIIKDYINLNKAIMLEYYMEVLAQLIEDVKDDAINSVTVLLNNHLKMIVTAMDLSILSEKEEKLKAIIEQHKEKDVS</sequence>
<dbReference type="EMBL" id="PIOD01000011">
    <property type="protein sequence ID" value="RDW17731.1"/>
    <property type="molecule type" value="Genomic_DNA"/>
</dbReference>
<keyword evidence="6" id="KW-0175">Coiled coil</keyword>
<evidence type="ECO:0000259" key="7">
    <source>
        <dbReference type="Pfam" id="PF00350"/>
    </source>
</evidence>
<evidence type="ECO:0000313" key="8">
    <source>
        <dbReference type="EMBL" id="RDW17731.1"/>
    </source>
</evidence>